<dbReference type="FunFam" id="3.40.50.1220:FF:000001">
    <property type="entry name" value="Electron transfer flavoprotein, alpha subunit"/>
    <property type="match status" value="1"/>
</dbReference>
<evidence type="ECO:0000256" key="6">
    <source>
        <dbReference type="PIRSR" id="PIRSR000089-1"/>
    </source>
</evidence>
<evidence type="ECO:0000256" key="3">
    <source>
        <dbReference type="ARBA" id="ARBA00022630"/>
    </source>
</evidence>
<dbReference type="InterPro" id="IPR014729">
    <property type="entry name" value="Rossmann-like_a/b/a_fold"/>
</dbReference>
<evidence type="ECO:0000256" key="2">
    <source>
        <dbReference type="ARBA" id="ARBA00011355"/>
    </source>
</evidence>
<dbReference type="AlphaFoldDB" id="A0A936TDT0"/>
<evidence type="ECO:0000256" key="5">
    <source>
        <dbReference type="ARBA" id="ARBA00025649"/>
    </source>
</evidence>
<comment type="similarity">
    <text evidence="1">Belongs to the ETF alpha-subunit/FixB family.</text>
</comment>
<comment type="caution">
    <text evidence="8">The sequence shown here is derived from an EMBL/GenBank/DDBJ whole genome shotgun (WGS) entry which is preliminary data.</text>
</comment>
<comment type="subunit">
    <text evidence="2">Heterodimer of an alpha and a beta subunit.</text>
</comment>
<dbReference type="InterPro" id="IPR001308">
    <property type="entry name" value="ETF_a/FixB"/>
</dbReference>
<evidence type="ECO:0000256" key="1">
    <source>
        <dbReference type="ARBA" id="ARBA00005817"/>
    </source>
</evidence>
<name>A0A936TDT0_9ACTN</name>
<dbReference type="Proteomes" id="UP000727993">
    <property type="component" value="Unassembled WGS sequence"/>
</dbReference>
<dbReference type="SMART" id="SM00893">
    <property type="entry name" value="ETF"/>
    <property type="match status" value="1"/>
</dbReference>
<dbReference type="SUPFAM" id="SSF52402">
    <property type="entry name" value="Adenine nucleotide alpha hydrolases-like"/>
    <property type="match status" value="1"/>
</dbReference>
<feature type="binding site" evidence="6">
    <location>
        <begin position="272"/>
        <end position="279"/>
    </location>
    <ligand>
        <name>FAD</name>
        <dbReference type="ChEBI" id="CHEBI:57692"/>
    </ligand>
</feature>
<evidence type="ECO:0000259" key="7">
    <source>
        <dbReference type="SMART" id="SM00893"/>
    </source>
</evidence>
<dbReference type="PANTHER" id="PTHR43153:SF1">
    <property type="entry name" value="ELECTRON TRANSFER FLAVOPROTEIN SUBUNIT ALPHA, MITOCHONDRIAL"/>
    <property type="match status" value="1"/>
</dbReference>
<dbReference type="GO" id="GO:0009055">
    <property type="term" value="F:electron transfer activity"/>
    <property type="evidence" value="ECO:0007669"/>
    <property type="project" value="InterPro"/>
</dbReference>
<feature type="binding site" evidence="6">
    <location>
        <position position="293"/>
    </location>
    <ligand>
        <name>FAD</name>
        <dbReference type="ChEBI" id="CHEBI:57692"/>
    </ligand>
</feature>
<feature type="binding site" evidence="6">
    <location>
        <begin position="255"/>
        <end position="259"/>
    </location>
    <ligand>
        <name>FAD</name>
        <dbReference type="ChEBI" id="CHEBI:57692"/>
    </ligand>
</feature>
<comment type="cofactor">
    <cofactor evidence="6">
        <name>FAD</name>
        <dbReference type="ChEBI" id="CHEBI:57692"/>
    </cofactor>
    <text evidence="6">Binds 1 FAD per dimer.</text>
</comment>
<organism evidence="8 9">
    <name type="scientific">Candidatus Neomicrothrix subdominans</name>
    <dbReference type="NCBI Taxonomy" id="2954438"/>
    <lineage>
        <taxon>Bacteria</taxon>
        <taxon>Bacillati</taxon>
        <taxon>Actinomycetota</taxon>
        <taxon>Acidimicrobiia</taxon>
        <taxon>Acidimicrobiales</taxon>
        <taxon>Microthrixaceae</taxon>
        <taxon>Candidatus Neomicrothrix</taxon>
    </lineage>
</organism>
<dbReference type="InterPro" id="IPR014731">
    <property type="entry name" value="ETF_asu_C"/>
</dbReference>
<dbReference type="Pfam" id="PF01012">
    <property type="entry name" value="ETF"/>
    <property type="match status" value="1"/>
</dbReference>
<evidence type="ECO:0000313" key="9">
    <source>
        <dbReference type="Proteomes" id="UP000727993"/>
    </source>
</evidence>
<sequence>MSVSTIWVYTDLTQPEEGHGEPTSTTLELLAKASELADTVVAVVGGSGDSLAATLGAHGASKVLATGDLTGRLPGPPLAAAMADAIAADAPDAILFGTSYDGRDVAARLSVRLDAPVITNIVELNEVDGALVGVEPVFGGTTNVTTKFTGSTPGIFLVRPKSFAAAESPSGDAATVEALAVPELGAVGAAKVTNIHVEETEGPSLDDAAIVVAGGRGMGDAEKFQAVEDLAKLLGAAPGASRAIVDAGWVPYSYQVGQTGKVVKPDVYIAAGISGATQHLVGMKGAKHIIAINKDAEAPIFSVADLGIVGDVHKVLPKLIEAIQSR</sequence>
<dbReference type="Pfam" id="PF00766">
    <property type="entry name" value="ETF_alpha"/>
    <property type="match status" value="1"/>
</dbReference>
<dbReference type="Gene3D" id="3.40.50.620">
    <property type="entry name" value="HUPs"/>
    <property type="match status" value="1"/>
</dbReference>
<reference evidence="8 9" key="1">
    <citation type="submission" date="2020-10" db="EMBL/GenBank/DDBJ databases">
        <title>Connecting structure to function with the recovery of over 1000 high-quality activated sludge metagenome-assembled genomes encoding full-length rRNA genes using long-read sequencing.</title>
        <authorList>
            <person name="Singleton C.M."/>
            <person name="Petriglieri F."/>
            <person name="Kristensen J.M."/>
            <person name="Kirkegaard R.H."/>
            <person name="Michaelsen T.Y."/>
            <person name="Andersen M.H."/>
            <person name="Karst S.M."/>
            <person name="Dueholm M.S."/>
            <person name="Nielsen P.H."/>
            <person name="Albertsen M."/>
        </authorList>
    </citation>
    <scope>NUCLEOTIDE SEQUENCE [LARGE SCALE GENOMIC DNA]</scope>
    <source>
        <strain evidence="8">Lyne_18-Q3-R50-59_MAXAC.006</strain>
    </source>
</reference>
<dbReference type="EMBL" id="JADJZA010000001">
    <property type="protein sequence ID" value="MBK9295964.1"/>
    <property type="molecule type" value="Genomic_DNA"/>
</dbReference>
<protein>
    <submittedName>
        <fullName evidence="8">Electron transfer flavoprotein subunit alpha/FixB family protein</fullName>
    </submittedName>
</protein>
<dbReference type="GO" id="GO:0050660">
    <property type="term" value="F:flavin adenine dinucleotide binding"/>
    <property type="evidence" value="ECO:0007669"/>
    <property type="project" value="InterPro"/>
</dbReference>
<dbReference type="SUPFAM" id="SSF52467">
    <property type="entry name" value="DHS-like NAD/FAD-binding domain"/>
    <property type="match status" value="1"/>
</dbReference>
<dbReference type="GO" id="GO:0033539">
    <property type="term" value="P:fatty acid beta-oxidation using acyl-CoA dehydrogenase"/>
    <property type="evidence" value="ECO:0007669"/>
    <property type="project" value="TreeGrafter"/>
</dbReference>
<evidence type="ECO:0000313" key="8">
    <source>
        <dbReference type="EMBL" id="MBK9295964.1"/>
    </source>
</evidence>
<accession>A0A936TDT0</accession>
<evidence type="ECO:0000256" key="4">
    <source>
        <dbReference type="ARBA" id="ARBA00022827"/>
    </source>
</evidence>
<feature type="domain" description="Electron transfer flavoprotein alpha/beta-subunit N-terminal" evidence="7">
    <location>
        <begin position="11"/>
        <end position="191"/>
    </location>
</feature>
<dbReference type="InterPro" id="IPR014730">
    <property type="entry name" value="ETF_a/b_N"/>
</dbReference>
<feature type="binding site" evidence="6">
    <location>
        <begin position="241"/>
        <end position="242"/>
    </location>
    <ligand>
        <name>FAD</name>
        <dbReference type="ChEBI" id="CHEBI:57692"/>
    </ligand>
</feature>
<proteinExistence type="inferred from homology"/>
<dbReference type="PIRSF" id="PIRSF000089">
    <property type="entry name" value="Electra_flavoP_a"/>
    <property type="match status" value="1"/>
</dbReference>
<dbReference type="Gene3D" id="3.40.50.1220">
    <property type="entry name" value="TPP-binding domain"/>
    <property type="match status" value="1"/>
</dbReference>
<keyword evidence="3" id="KW-0285">Flavoprotein</keyword>
<keyword evidence="4 6" id="KW-0274">FAD</keyword>
<comment type="function">
    <text evidence="5">The electron transfer flavoprotein serves as a specific electron acceptor for other dehydrogenases. It transfers the electrons to the main respiratory chain via ETF-ubiquinone oxidoreductase (ETF dehydrogenase).</text>
</comment>
<gene>
    <name evidence="8" type="ORF">IPN02_03625</name>
</gene>
<feature type="binding site" evidence="6">
    <location>
        <position position="216"/>
    </location>
    <ligand>
        <name>FAD</name>
        <dbReference type="ChEBI" id="CHEBI:57692"/>
    </ligand>
</feature>
<dbReference type="InterPro" id="IPR029035">
    <property type="entry name" value="DHS-like_NAD/FAD-binding_dom"/>
</dbReference>
<dbReference type="PANTHER" id="PTHR43153">
    <property type="entry name" value="ELECTRON TRANSFER FLAVOPROTEIN ALPHA"/>
    <property type="match status" value="1"/>
</dbReference>